<dbReference type="PANTHER" id="PTHR19134">
    <property type="entry name" value="RECEPTOR-TYPE TYROSINE-PROTEIN PHOSPHATASE"/>
    <property type="match status" value="1"/>
</dbReference>
<dbReference type="Pfam" id="PF00102">
    <property type="entry name" value="Y_phosphatase"/>
    <property type="match status" value="1"/>
</dbReference>
<feature type="domain" description="Tyrosine-protein phosphatase" evidence="1">
    <location>
        <begin position="31"/>
        <end position="111"/>
    </location>
</feature>
<dbReference type="InterPro" id="IPR050348">
    <property type="entry name" value="Protein-Tyr_Phosphatase"/>
</dbReference>
<evidence type="ECO:0000313" key="2">
    <source>
        <dbReference type="Proteomes" id="UP000887564"/>
    </source>
</evidence>
<keyword evidence="2" id="KW-1185">Reference proteome</keyword>
<reference evidence="3" key="1">
    <citation type="submission" date="2022-11" db="UniProtKB">
        <authorList>
            <consortium name="WormBaseParasite"/>
        </authorList>
    </citation>
    <scope>IDENTIFICATION</scope>
</reference>
<dbReference type="PANTHER" id="PTHR19134:SF561">
    <property type="entry name" value="PROTEIN TYROSINE PHOSPHATASE 36E, ISOFORM A"/>
    <property type="match status" value="1"/>
</dbReference>
<dbReference type="GO" id="GO:0004725">
    <property type="term" value="F:protein tyrosine phosphatase activity"/>
    <property type="evidence" value="ECO:0007669"/>
    <property type="project" value="InterPro"/>
</dbReference>
<evidence type="ECO:0000259" key="1">
    <source>
        <dbReference type="PROSITE" id="PS50055"/>
    </source>
</evidence>
<dbReference type="Proteomes" id="UP000887564">
    <property type="component" value="Unplaced"/>
</dbReference>
<sequence>MIICRVGCESELMSLHKRWCAYNIGLLAVLNMVIRTLRLTRVDADVGQQTRMIKQFHFTEWELDSFPYISAFIELRRRVRNYVEAHRSDAPIVVHCRLASISKYHLLIVPL</sequence>
<protein>
    <submittedName>
        <fullName evidence="3">Tyrosine-protein phosphatase domain-containing protein</fullName>
    </submittedName>
</protein>
<dbReference type="WBParaSite" id="PEQ_0000336001-mRNA-1">
    <property type="protein sequence ID" value="PEQ_0000336001-mRNA-1"/>
    <property type="gene ID" value="PEQ_0000336001"/>
</dbReference>
<accession>A0A914RN92</accession>
<dbReference type="InterPro" id="IPR029021">
    <property type="entry name" value="Prot-tyrosine_phosphatase-like"/>
</dbReference>
<dbReference type="AlphaFoldDB" id="A0A914RN92"/>
<dbReference type="PROSITE" id="PS50055">
    <property type="entry name" value="TYR_PHOSPHATASE_PTP"/>
    <property type="match status" value="1"/>
</dbReference>
<organism evidence="2 3">
    <name type="scientific">Parascaris equorum</name>
    <name type="common">Equine roundworm</name>
    <dbReference type="NCBI Taxonomy" id="6256"/>
    <lineage>
        <taxon>Eukaryota</taxon>
        <taxon>Metazoa</taxon>
        <taxon>Ecdysozoa</taxon>
        <taxon>Nematoda</taxon>
        <taxon>Chromadorea</taxon>
        <taxon>Rhabditida</taxon>
        <taxon>Spirurina</taxon>
        <taxon>Ascaridomorpha</taxon>
        <taxon>Ascaridoidea</taxon>
        <taxon>Ascarididae</taxon>
        <taxon>Parascaris</taxon>
    </lineage>
</organism>
<name>A0A914RN92_PAREQ</name>
<proteinExistence type="predicted"/>
<dbReference type="InterPro" id="IPR000242">
    <property type="entry name" value="PTP_cat"/>
</dbReference>
<evidence type="ECO:0000313" key="3">
    <source>
        <dbReference type="WBParaSite" id="PEQ_0000336001-mRNA-1"/>
    </source>
</evidence>
<dbReference type="SUPFAM" id="SSF52799">
    <property type="entry name" value="(Phosphotyrosine protein) phosphatases II"/>
    <property type="match status" value="1"/>
</dbReference>
<dbReference type="Gene3D" id="3.90.190.10">
    <property type="entry name" value="Protein tyrosine phosphatase superfamily"/>
    <property type="match status" value="1"/>
</dbReference>